<organism evidence="2 3">
    <name type="scientific">Phaeodactylibacter xiamenensis</name>
    <dbReference type="NCBI Taxonomy" id="1524460"/>
    <lineage>
        <taxon>Bacteria</taxon>
        <taxon>Pseudomonadati</taxon>
        <taxon>Bacteroidota</taxon>
        <taxon>Saprospiria</taxon>
        <taxon>Saprospirales</taxon>
        <taxon>Haliscomenobacteraceae</taxon>
        <taxon>Phaeodactylibacter</taxon>
    </lineage>
</organism>
<dbReference type="InterPro" id="IPR036390">
    <property type="entry name" value="WH_DNA-bd_sf"/>
</dbReference>
<reference evidence="2 3" key="1">
    <citation type="journal article" date="2014" name="Int. J. Syst. Evol. Microbiol.">
        <title>Phaeodactylibacter xiamenensis gen. nov., sp. nov., a member of the family Saprospiraceae isolated from the marine alga Phaeodactylum tricornutum.</title>
        <authorList>
            <person name="Chen Z.Jr."/>
            <person name="Lei X."/>
            <person name="Lai Q."/>
            <person name="Li Y."/>
            <person name="Zhang B."/>
            <person name="Zhang J."/>
            <person name="Zhang H."/>
            <person name="Yang L."/>
            <person name="Zheng W."/>
            <person name="Tian Y."/>
            <person name="Yu Z."/>
            <person name="Xu H.Jr."/>
            <person name="Zheng T."/>
        </authorList>
    </citation>
    <scope>NUCLEOTIDE SEQUENCE [LARGE SCALE GENOMIC DNA]</scope>
    <source>
        <strain evidence="2 3">KD52</strain>
    </source>
</reference>
<dbReference type="InterPro" id="IPR000835">
    <property type="entry name" value="HTH_MarR-typ"/>
</dbReference>
<sequence length="150" mass="17391">MKIEQAINQTKPFRNNRHRAMVNLIYTHNWMVDQLRAKIKPHGITMQQYNVLRVLRGAGEPISTSVIRERLLDKMADTSRMVHRLAQKGLVVRRECAHDKRLVDVSLSDEGYAMLDQLDILHTEMDRICEALTENEAAQLSELLDKLRSD</sequence>
<dbReference type="SMART" id="SM00347">
    <property type="entry name" value="HTH_MARR"/>
    <property type="match status" value="1"/>
</dbReference>
<dbReference type="Proteomes" id="UP000029736">
    <property type="component" value="Unassembled WGS sequence"/>
</dbReference>
<dbReference type="PANTHER" id="PTHR33164">
    <property type="entry name" value="TRANSCRIPTIONAL REGULATOR, MARR FAMILY"/>
    <property type="match status" value="1"/>
</dbReference>
<protein>
    <submittedName>
        <fullName evidence="2">Transcriptional regulator</fullName>
    </submittedName>
</protein>
<dbReference type="STRING" id="1524460.IX84_30805"/>
<dbReference type="PROSITE" id="PS50995">
    <property type="entry name" value="HTH_MARR_2"/>
    <property type="match status" value="1"/>
</dbReference>
<gene>
    <name evidence="2" type="ORF">IX84_30805</name>
</gene>
<dbReference type="Gene3D" id="1.10.10.10">
    <property type="entry name" value="Winged helix-like DNA-binding domain superfamily/Winged helix DNA-binding domain"/>
    <property type="match status" value="1"/>
</dbReference>
<proteinExistence type="predicted"/>
<dbReference type="EMBL" id="JPOS01000100">
    <property type="protein sequence ID" value="KGE84924.1"/>
    <property type="molecule type" value="Genomic_DNA"/>
</dbReference>
<name>A0A098RXL7_9BACT</name>
<evidence type="ECO:0000313" key="3">
    <source>
        <dbReference type="Proteomes" id="UP000029736"/>
    </source>
</evidence>
<dbReference type="PANTHER" id="PTHR33164:SF101">
    <property type="entry name" value="TRANSCRIPTIONAL REPRESSOR MPRA"/>
    <property type="match status" value="1"/>
</dbReference>
<dbReference type="GO" id="GO:0006950">
    <property type="term" value="P:response to stress"/>
    <property type="evidence" value="ECO:0007669"/>
    <property type="project" value="TreeGrafter"/>
</dbReference>
<accession>A0A098RXL7</accession>
<dbReference type="InterPro" id="IPR039422">
    <property type="entry name" value="MarR/SlyA-like"/>
</dbReference>
<feature type="domain" description="HTH marR-type" evidence="1">
    <location>
        <begin position="1"/>
        <end position="149"/>
    </location>
</feature>
<dbReference type="SUPFAM" id="SSF46785">
    <property type="entry name" value="Winged helix' DNA-binding domain"/>
    <property type="match status" value="1"/>
</dbReference>
<dbReference type="InterPro" id="IPR036388">
    <property type="entry name" value="WH-like_DNA-bd_sf"/>
</dbReference>
<dbReference type="Pfam" id="PF12802">
    <property type="entry name" value="MarR_2"/>
    <property type="match status" value="1"/>
</dbReference>
<comment type="caution">
    <text evidence="2">The sequence shown here is derived from an EMBL/GenBank/DDBJ whole genome shotgun (WGS) entry which is preliminary data.</text>
</comment>
<evidence type="ECO:0000313" key="2">
    <source>
        <dbReference type="EMBL" id="KGE84924.1"/>
    </source>
</evidence>
<dbReference type="AlphaFoldDB" id="A0A098RXL7"/>
<dbReference type="RefSeq" id="WP_044229996.1">
    <property type="nucleotide sequence ID" value="NZ_JBKAGJ010000033.1"/>
</dbReference>
<evidence type="ECO:0000259" key="1">
    <source>
        <dbReference type="PROSITE" id="PS50995"/>
    </source>
</evidence>
<keyword evidence="3" id="KW-1185">Reference proteome</keyword>
<dbReference type="GO" id="GO:0003700">
    <property type="term" value="F:DNA-binding transcription factor activity"/>
    <property type="evidence" value="ECO:0007669"/>
    <property type="project" value="InterPro"/>
</dbReference>
<dbReference type="PRINTS" id="PR00598">
    <property type="entry name" value="HTHMARR"/>
</dbReference>
<dbReference type="OrthoDB" id="763883at2"/>